<dbReference type="Gene3D" id="1.10.510.10">
    <property type="entry name" value="Transferase(Phosphotransferase) domain 1"/>
    <property type="match status" value="1"/>
</dbReference>
<keyword evidence="2" id="KW-0723">Serine/threonine-protein kinase</keyword>
<keyword evidence="3" id="KW-1185">Reference proteome</keyword>
<evidence type="ECO:0000259" key="1">
    <source>
        <dbReference type="PROSITE" id="PS50011"/>
    </source>
</evidence>
<keyword evidence="2" id="KW-0418">Kinase</keyword>
<dbReference type="PROSITE" id="PS00108">
    <property type="entry name" value="PROTEIN_KINASE_ST"/>
    <property type="match status" value="1"/>
</dbReference>
<dbReference type="PANTHER" id="PTHR24345">
    <property type="entry name" value="SERINE/THREONINE-PROTEIN KINASE PLK"/>
    <property type="match status" value="1"/>
</dbReference>
<dbReference type="Proteomes" id="UP000054560">
    <property type="component" value="Unassembled WGS sequence"/>
</dbReference>
<proteinExistence type="predicted"/>
<dbReference type="SUPFAM" id="SSF56112">
    <property type="entry name" value="Protein kinase-like (PK-like)"/>
    <property type="match status" value="1"/>
</dbReference>
<reference evidence="2 3" key="1">
    <citation type="submission" date="2011-02" db="EMBL/GenBank/DDBJ databases">
        <title>The Genome Sequence of Sphaeroforma arctica JP610.</title>
        <authorList>
            <consortium name="The Broad Institute Genome Sequencing Platform"/>
            <person name="Russ C."/>
            <person name="Cuomo C."/>
            <person name="Young S.K."/>
            <person name="Zeng Q."/>
            <person name="Gargeya S."/>
            <person name="Alvarado L."/>
            <person name="Berlin A."/>
            <person name="Chapman S.B."/>
            <person name="Chen Z."/>
            <person name="Freedman E."/>
            <person name="Gellesch M."/>
            <person name="Goldberg J."/>
            <person name="Griggs A."/>
            <person name="Gujja S."/>
            <person name="Heilman E."/>
            <person name="Heiman D."/>
            <person name="Howarth C."/>
            <person name="Mehta T."/>
            <person name="Neiman D."/>
            <person name="Pearson M."/>
            <person name="Roberts A."/>
            <person name="Saif S."/>
            <person name="Shea T."/>
            <person name="Shenoy N."/>
            <person name="Sisk P."/>
            <person name="Stolte C."/>
            <person name="Sykes S."/>
            <person name="White J."/>
            <person name="Yandava C."/>
            <person name="Burger G."/>
            <person name="Gray M.W."/>
            <person name="Holland P.W.H."/>
            <person name="King N."/>
            <person name="Lang F.B.F."/>
            <person name="Roger A.J."/>
            <person name="Ruiz-Trillo I."/>
            <person name="Haas B."/>
            <person name="Nusbaum C."/>
            <person name="Birren B."/>
        </authorList>
    </citation>
    <scope>NUCLEOTIDE SEQUENCE [LARGE SCALE GENOMIC DNA]</scope>
    <source>
        <strain evidence="2 3">JP610</strain>
    </source>
</reference>
<dbReference type="eggNOG" id="KOG0583">
    <property type="taxonomic scope" value="Eukaryota"/>
</dbReference>
<dbReference type="STRING" id="667725.A0A0L0G7Y3"/>
<dbReference type="PROSITE" id="PS50011">
    <property type="entry name" value="PROTEIN_KINASE_DOM"/>
    <property type="match status" value="1"/>
</dbReference>
<evidence type="ECO:0000313" key="3">
    <source>
        <dbReference type="Proteomes" id="UP000054560"/>
    </source>
</evidence>
<dbReference type="CDD" id="cd14014">
    <property type="entry name" value="STKc_PknB_like"/>
    <property type="match status" value="1"/>
</dbReference>
<name>A0A0L0G7Y3_9EUKA</name>
<dbReference type="RefSeq" id="XP_014158992.1">
    <property type="nucleotide sequence ID" value="XM_014303517.1"/>
</dbReference>
<dbReference type="EMBL" id="KQ241721">
    <property type="protein sequence ID" value="KNC85090.1"/>
    <property type="molecule type" value="Genomic_DNA"/>
</dbReference>
<keyword evidence="2" id="KW-0808">Transferase</keyword>
<dbReference type="InterPro" id="IPR011009">
    <property type="entry name" value="Kinase-like_dom_sf"/>
</dbReference>
<sequence length="311" mass="35141">MLVSAIRTKSGLLPNVSPSIIVELLAMLTMSNDTLDAASPRFLNEQILHESVSGSIYKVYDTHLRKTAAVKKFNTDLSSIARHEYEIYTAIGEHPNVAQAYDLFYDDINQQACLVMEFCDDGSLVDRLTVAPTGFGREEFLHYSRQLAAAVMHMHSKGVAHRDIKGDNVCMMSSGRTLKLLDLGESQVAELPVEILQCGTITYLAPEIVSATHTARSRVNIYNWHFDLYKSDVWALGITMYSMSTSRLPFQFAHETDIGYLHYLRRDTFGDWDTWCSIDGDIQELLLNMCDPDPNIRWSMEQVVHYLSALS</sequence>
<dbReference type="InterPro" id="IPR000719">
    <property type="entry name" value="Prot_kinase_dom"/>
</dbReference>
<dbReference type="OrthoDB" id="6513151at2759"/>
<gene>
    <name evidence="2" type="ORF">SARC_02717</name>
</gene>
<feature type="domain" description="Protein kinase" evidence="1">
    <location>
        <begin position="42"/>
        <end position="310"/>
    </location>
</feature>
<dbReference type="GO" id="GO:0005634">
    <property type="term" value="C:nucleus"/>
    <property type="evidence" value="ECO:0007669"/>
    <property type="project" value="TreeGrafter"/>
</dbReference>
<accession>A0A0L0G7Y3</accession>
<evidence type="ECO:0000313" key="2">
    <source>
        <dbReference type="EMBL" id="KNC85090.1"/>
    </source>
</evidence>
<protein>
    <submittedName>
        <fullName evidence="2">Serine/threonine protein kinase</fullName>
    </submittedName>
</protein>
<dbReference type="GO" id="GO:0004674">
    <property type="term" value="F:protein serine/threonine kinase activity"/>
    <property type="evidence" value="ECO:0007669"/>
    <property type="project" value="UniProtKB-KW"/>
</dbReference>
<dbReference type="AlphaFoldDB" id="A0A0L0G7Y3"/>
<dbReference type="SMART" id="SM00220">
    <property type="entry name" value="S_TKc"/>
    <property type="match status" value="1"/>
</dbReference>
<dbReference type="InterPro" id="IPR008271">
    <property type="entry name" value="Ser/Thr_kinase_AS"/>
</dbReference>
<dbReference type="GeneID" id="25903221"/>
<dbReference type="Pfam" id="PF00069">
    <property type="entry name" value="Pkinase"/>
    <property type="match status" value="1"/>
</dbReference>
<dbReference type="GO" id="GO:0005524">
    <property type="term" value="F:ATP binding"/>
    <property type="evidence" value="ECO:0007669"/>
    <property type="project" value="InterPro"/>
</dbReference>
<organism evidence="2 3">
    <name type="scientific">Sphaeroforma arctica JP610</name>
    <dbReference type="NCBI Taxonomy" id="667725"/>
    <lineage>
        <taxon>Eukaryota</taxon>
        <taxon>Ichthyosporea</taxon>
        <taxon>Ichthyophonida</taxon>
        <taxon>Sphaeroforma</taxon>
    </lineage>
</organism>